<reference evidence="3 4" key="1">
    <citation type="submission" date="2015-02" db="EMBL/GenBank/DDBJ databases">
        <authorList>
            <person name="Ju K.-S."/>
            <person name="Doroghazi J.R."/>
            <person name="Metcalf W."/>
        </authorList>
    </citation>
    <scope>NUCLEOTIDE SEQUENCE [LARGE SCALE GENOMIC DNA]</scope>
    <source>
        <strain evidence="3 4">NRRL B-16140</strain>
    </source>
</reference>
<dbReference type="InterPro" id="IPR000421">
    <property type="entry name" value="FA58C"/>
</dbReference>
<sequence>MPLMVAGLLTAGLFTATPALAAVLPLTQHVNPFIGTDNSNSPNPVPGGAGGSTYPGAVVPFGMVQFSPDTPTASPSGYRYSDTSIQEFSLTHFNGAGCANNEDLGILPVTGNIATSPGTNWTGYAGSYTKANESASPGYYKNRLDTYNTGVELSATKRTGFMRLTYPSTTTARVLINSSRSATGNRSGSIAINGSQLTGTFTGGGFCGSSKTYQLFYAIQFDRAPTGFGTWLGGTVNAGSASTSGVNSGGYVTFDTSANPVVQLKVGVSFVSVAGAQANLAAENPGFDLTGVRTAADTAWNDVLNRVQATGGSAADLQKFYTALYHVFQNPNIASDVNGQYRGFDQTVRTASHTVYQNYSGWDIYRSWASLIALLAPVEAGDIARSMVLDGEQGGLLPKWSHNSNEHFVMTGDPGPIIVSSLYAFGVRGFDTASALALMDKSSNGGTTQGQPTRGRQAGYLSRHYVTEDPSDSLEYSASDFAIAQFARAVGDTAKYNTYMTRAQWWSNVYNPESGYVQKRNADGSWAWPVTPASPTGYTEGNASQYTWMVPYNFGSLINLMGGPKTAIQRLDHHFTQLNGGLSLPYFYIGNEPEHGVPWAYNYAAYPQGTSAAVRRVMTESFTTAAGGLPGNDDLGATSAWYVWAALGMYPPTPGTDVLALHGPLFPSVTITRPGGTVQINTSGAGAQYVQSFSRNGVSSTRSWLRYGDISGNATLNFAMGSSPSAWGTAAADVPPSFNDGFTPPPAAPALGTNLAQGKPATASTPCNANEAAAKAFDGSLSGKWCSLATGTKFLQVDLGSAQNVGAFVLEHAGLGGESTGFNTGAYNVQTSVDGTNWTTVVNVSSVRASRSYHQITQRQVRYVRLNVTTPTNNGNAAARIYEFEVYSS</sequence>
<dbReference type="Pfam" id="PF00754">
    <property type="entry name" value="F5_F8_type_C"/>
    <property type="match status" value="1"/>
</dbReference>
<dbReference type="SUPFAM" id="SSF48208">
    <property type="entry name" value="Six-hairpin glycosidases"/>
    <property type="match status" value="1"/>
</dbReference>
<feature type="signal peptide" evidence="1">
    <location>
        <begin position="1"/>
        <end position="21"/>
    </location>
</feature>
<dbReference type="NCBIfam" id="TIGR01180">
    <property type="entry name" value="aman2_put"/>
    <property type="match status" value="1"/>
</dbReference>
<dbReference type="Pfam" id="PF07971">
    <property type="entry name" value="Glyco_hydro_92"/>
    <property type="match status" value="1"/>
</dbReference>
<organism evidence="3 4">
    <name type="scientific">Lentzea aerocolonigenes</name>
    <name type="common">Lechevalieria aerocolonigenes</name>
    <name type="synonym">Saccharothrix aerocolonigenes</name>
    <dbReference type="NCBI Taxonomy" id="68170"/>
    <lineage>
        <taxon>Bacteria</taxon>
        <taxon>Bacillati</taxon>
        <taxon>Actinomycetota</taxon>
        <taxon>Actinomycetes</taxon>
        <taxon>Pseudonocardiales</taxon>
        <taxon>Pseudonocardiaceae</taxon>
        <taxon>Lentzea</taxon>
    </lineage>
</organism>
<evidence type="ECO:0000259" key="2">
    <source>
        <dbReference type="PROSITE" id="PS50022"/>
    </source>
</evidence>
<dbReference type="GO" id="GO:0030246">
    <property type="term" value="F:carbohydrate binding"/>
    <property type="evidence" value="ECO:0007669"/>
    <property type="project" value="InterPro"/>
</dbReference>
<dbReference type="SUPFAM" id="SSF49785">
    <property type="entry name" value="Galactose-binding domain-like"/>
    <property type="match status" value="1"/>
</dbReference>
<dbReference type="GO" id="GO:0005975">
    <property type="term" value="P:carbohydrate metabolic process"/>
    <property type="evidence" value="ECO:0007669"/>
    <property type="project" value="InterPro"/>
</dbReference>
<keyword evidence="4" id="KW-1185">Reference proteome</keyword>
<evidence type="ECO:0000256" key="1">
    <source>
        <dbReference type="SAM" id="SignalP"/>
    </source>
</evidence>
<dbReference type="Proteomes" id="UP000033393">
    <property type="component" value="Unassembled WGS sequence"/>
</dbReference>
<keyword evidence="1" id="KW-0732">Signal</keyword>
<dbReference type="InterPro" id="IPR005887">
    <property type="entry name" value="GH92_a_mannosidase_put"/>
</dbReference>
<evidence type="ECO:0000313" key="4">
    <source>
        <dbReference type="Proteomes" id="UP000033393"/>
    </source>
</evidence>
<protein>
    <submittedName>
        <fullName evidence="3">Alpha-mannosidase</fullName>
    </submittedName>
</protein>
<dbReference type="GO" id="GO:0006516">
    <property type="term" value="P:glycoprotein catabolic process"/>
    <property type="evidence" value="ECO:0007669"/>
    <property type="project" value="TreeGrafter"/>
</dbReference>
<evidence type="ECO:0000313" key="3">
    <source>
        <dbReference type="EMBL" id="KJK48170.1"/>
    </source>
</evidence>
<dbReference type="eggNOG" id="COG3537">
    <property type="taxonomic scope" value="Bacteria"/>
</dbReference>
<dbReference type="InterPro" id="IPR008928">
    <property type="entry name" value="6-hairpin_glycosidase_sf"/>
</dbReference>
<dbReference type="InterPro" id="IPR041371">
    <property type="entry name" value="GH92_N"/>
</dbReference>
<dbReference type="Gene3D" id="3.30.2080.10">
    <property type="entry name" value="GH92 mannosidase domain"/>
    <property type="match status" value="1"/>
</dbReference>
<dbReference type="Gene3D" id="1.20.1610.10">
    <property type="entry name" value="alpha-1,2-mannosidases domains"/>
    <property type="match status" value="1"/>
</dbReference>
<dbReference type="Gene3D" id="2.60.120.260">
    <property type="entry name" value="Galactose-binding domain-like"/>
    <property type="match status" value="1"/>
</dbReference>
<dbReference type="GO" id="GO:0000224">
    <property type="term" value="F:peptide-N4-(N-acetyl-beta-glucosaminyl)asparagine amidase activity"/>
    <property type="evidence" value="ECO:0007669"/>
    <property type="project" value="TreeGrafter"/>
</dbReference>
<comment type="caution">
    <text evidence="3">The sequence shown here is derived from an EMBL/GenBank/DDBJ whole genome shotgun (WGS) entry which is preliminary data.</text>
</comment>
<dbReference type="EMBL" id="JYJG01000115">
    <property type="protein sequence ID" value="KJK48170.1"/>
    <property type="molecule type" value="Genomic_DNA"/>
</dbReference>
<dbReference type="InterPro" id="IPR012939">
    <property type="entry name" value="Glyco_hydro_92"/>
</dbReference>
<dbReference type="InterPro" id="IPR050883">
    <property type="entry name" value="PNGase"/>
</dbReference>
<dbReference type="PANTHER" id="PTHR12143:SF39">
    <property type="entry name" value="SECRETED PROTEIN"/>
    <property type="match status" value="1"/>
</dbReference>
<dbReference type="AlphaFoldDB" id="A0A0F0GY07"/>
<dbReference type="InterPro" id="IPR014718">
    <property type="entry name" value="GH-type_carb-bd"/>
</dbReference>
<dbReference type="Pfam" id="PF17678">
    <property type="entry name" value="Glyco_hydro_92N"/>
    <property type="match status" value="1"/>
</dbReference>
<dbReference type="GO" id="GO:0005829">
    <property type="term" value="C:cytosol"/>
    <property type="evidence" value="ECO:0007669"/>
    <property type="project" value="TreeGrafter"/>
</dbReference>
<dbReference type="PATRIC" id="fig|68170.10.peg.4471"/>
<dbReference type="PANTHER" id="PTHR12143">
    <property type="entry name" value="PEPTIDE N-GLYCANASE PNGASE -RELATED"/>
    <property type="match status" value="1"/>
</dbReference>
<name>A0A0F0GY07_LENAE</name>
<proteinExistence type="predicted"/>
<accession>A0A0F0GY07</accession>
<feature type="chain" id="PRO_5002441418" evidence="1">
    <location>
        <begin position="22"/>
        <end position="889"/>
    </location>
</feature>
<gene>
    <name evidence="3" type="ORF">UK23_17845</name>
</gene>
<dbReference type="Gene3D" id="2.70.98.10">
    <property type="match status" value="1"/>
</dbReference>
<dbReference type="PROSITE" id="PS50022">
    <property type="entry name" value="FA58C_3"/>
    <property type="match status" value="1"/>
</dbReference>
<dbReference type="InterPro" id="IPR008979">
    <property type="entry name" value="Galactose-bd-like_sf"/>
</dbReference>
<feature type="domain" description="F5/8 type C" evidence="2">
    <location>
        <begin position="743"/>
        <end position="889"/>
    </location>
</feature>
<dbReference type="Gene3D" id="1.20.1050.60">
    <property type="entry name" value="alpha-1,2-mannosidase"/>
    <property type="match status" value="1"/>
</dbReference>